<gene>
    <name evidence="1" type="ORF">SMRZ_LOCUS5734</name>
</gene>
<reference evidence="1 2" key="1">
    <citation type="submission" date="2018-11" db="EMBL/GenBank/DDBJ databases">
        <authorList>
            <consortium name="Pathogen Informatics"/>
        </authorList>
    </citation>
    <scope>NUCLEOTIDE SEQUENCE [LARGE SCALE GENOMIC DNA]</scope>
    <source>
        <strain evidence="1 2">Zambia</strain>
    </source>
</reference>
<accession>A0A183LPK9</accession>
<dbReference type="Proteomes" id="UP000277204">
    <property type="component" value="Unassembled WGS sequence"/>
</dbReference>
<dbReference type="EMBL" id="UZAI01002024">
    <property type="protein sequence ID" value="VDO67568.1"/>
    <property type="molecule type" value="Genomic_DNA"/>
</dbReference>
<evidence type="ECO:0000313" key="2">
    <source>
        <dbReference type="Proteomes" id="UP000277204"/>
    </source>
</evidence>
<dbReference type="AlphaFoldDB" id="A0A183LPK9"/>
<evidence type="ECO:0000313" key="1">
    <source>
        <dbReference type="EMBL" id="VDO67568.1"/>
    </source>
</evidence>
<proteinExistence type="predicted"/>
<keyword evidence="2" id="KW-1185">Reference proteome</keyword>
<protein>
    <submittedName>
        <fullName evidence="1">Uncharacterized protein</fullName>
    </submittedName>
</protein>
<sequence length="84" mass="9600">MIVGGSRQEILNKGFVLFGTRQQGIHVILRELVLLDEFDHLSPNFTDRDVATELNSPRLTSSMSEMYLQLVDHIATWSIELDLQ</sequence>
<organism evidence="1 2">
    <name type="scientific">Schistosoma margrebowiei</name>
    <dbReference type="NCBI Taxonomy" id="48269"/>
    <lineage>
        <taxon>Eukaryota</taxon>
        <taxon>Metazoa</taxon>
        <taxon>Spiralia</taxon>
        <taxon>Lophotrochozoa</taxon>
        <taxon>Platyhelminthes</taxon>
        <taxon>Trematoda</taxon>
        <taxon>Digenea</taxon>
        <taxon>Strigeidida</taxon>
        <taxon>Schistosomatoidea</taxon>
        <taxon>Schistosomatidae</taxon>
        <taxon>Schistosoma</taxon>
    </lineage>
</organism>
<name>A0A183LPK9_9TREM</name>